<evidence type="ECO:0000313" key="1">
    <source>
        <dbReference type="EMBL" id="KAK9510457.1"/>
    </source>
</evidence>
<dbReference type="AlphaFoldDB" id="A0AAW1DIX1"/>
<gene>
    <name evidence="1" type="ORF">O3M35_005242</name>
</gene>
<comment type="caution">
    <text evidence="1">The sequence shown here is derived from an EMBL/GenBank/DDBJ whole genome shotgun (WGS) entry which is preliminary data.</text>
</comment>
<dbReference type="EMBL" id="JAPXFL010000002">
    <property type="protein sequence ID" value="KAK9510457.1"/>
    <property type="molecule type" value="Genomic_DNA"/>
</dbReference>
<protein>
    <submittedName>
        <fullName evidence="1">Uncharacterized protein</fullName>
    </submittedName>
</protein>
<sequence>MGQRYFKKVCFKKWEAHYGTSHQVKARYYADIQPIIPVRPWFTEFTDSRKFFTTICRLRFNHCYSLYHLARIGIQSDDI</sequence>
<dbReference type="Proteomes" id="UP001461498">
    <property type="component" value="Unassembled WGS sequence"/>
</dbReference>
<proteinExistence type="predicted"/>
<keyword evidence="2" id="KW-1185">Reference proteome</keyword>
<accession>A0AAW1DIX1</accession>
<name>A0AAW1DIX1_9HEMI</name>
<reference evidence="1 2" key="1">
    <citation type="submission" date="2022-12" db="EMBL/GenBank/DDBJ databases">
        <title>Chromosome-level genome assembly of true bugs.</title>
        <authorList>
            <person name="Ma L."/>
            <person name="Li H."/>
        </authorList>
    </citation>
    <scope>NUCLEOTIDE SEQUENCE [LARGE SCALE GENOMIC DNA]</scope>
    <source>
        <strain evidence="1">Lab_2022b</strain>
    </source>
</reference>
<evidence type="ECO:0000313" key="2">
    <source>
        <dbReference type="Proteomes" id="UP001461498"/>
    </source>
</evidence>
<organism evidence="1 2">
    <name type="scientific">Rhynocoris fuscipes</name>
    <dbReference type="NCBI Taxonomy" id="488301"/>
    <lineage>
        <taxon>Eukaryota</taxon>
        <taxon>Metazoa</taxon>
        <taxon>Ecdysozoa</taxon>
        <taxon>Arthropoda</taxon>
        <taxon>Hexapoda</taxon>
        <taxon>Insecta</taxon>
        <taxon>Pterygota</taxon>
        <taxon>Neoptera</taxon>
        <taxon>Paraneoptera</taxon>
        <taxon>Hemiptera</taxon>
        <taxon>Heteroptera</taxon>
        <taxon>Panheteroptera</taxon>
        <taxon>Cimicomorpha</taxon>
        <taxon>Reduviidae</taxon>
        <taxon>Harpactorinae</taxon>
        <taxon>Harpactorini</taxon>
        <taxon>Rhynocoris</taxon>
    </lineage>
</organism>